<keyword evidence="2" id="KW-1133">Transmembrane helix</keyword>
<dbReference type="InterPro" id="IPR021454">
    <property type="entry name" value="DUF3105"/>
</dbReference>
<dbReference type="RefSeq" id="WP_179812356.1">
    <property type="nucleotide sequence ID" value="NZ_JACBZD010000001.1"/>
</dbReference>
<name>A0A852ZYU9_9ACTN</name>
<accession>A0A852ZYU9</accession>
<dbReference type="EMBL" id="JACBZD010000001">
    <property type="protein sequence ID" value="NYI03278.1"/>
    <property type="molecule type" value="Genomic_DNA"/>
</dbReference>
<keyword evidence="4" id="KW-1185">Reference proteome</keyword>
<evidence type="ECO:0000313" key="4">
    <source>
        <dbReference type="Proteomes" id="UP000567795"/>
    </source>
</evidence>
<feature type="region of interest" description="Disordered" evidence="1">
    <location>
        <begin position="1"/>
        <end position="27"/>
    </location>
</feature>
<dbReference type="AlphaFoldDB" id="A0A852ZYU9"/>
<comment type="caution">
    <text evidence="3">The sequence shown here is derived from an EMBL/GenBank/DDBJ whole genome shotgun (WGS) entry which is preliminary data.</text>
</comment>
<organism evidence="3 4">
    <name type="scientific">Allostreptomyces psammosilenae</name>
    <dbReference type="NCBI Taxonomy" id="1892865"/>
    <lineage>
        <taxon>Bacteria</taxon>
        <taxon>Bacillati</taxon>
        <taxon>Actinomycetota</taxon>
        <taxon>Actinomycetes</taxon>
        <taxon>Kitasatosporales</taxon>
        <taxon>Streptomycetaceae</taxon>
        <taxon>Allostreptomyces</taxon>
    </lineage>
</organism>
<protein>
    <recommendedName>
        <fullName evidence="5">DUF3105 domain-containing protein</fullName>
    </recommendedName>
</protein>
<keyword evidence="2" id="KW-0472">Membrane</keyword>
<gene>
    <name evidence="3" type="ORF">FHU37_000221</name>
</gene>
<feature type="region of interest" description="Disordered" evidence="1">
    <location>
        <begin position="199"/>
        <end position="221"/>
    </location>
</feature>
<keyword evidence="2" id="KW-0812">Transmembrane</keyword>
<reference evidence="3 4" key="1">
    <citation type="submission" date="2020-07" db="EMBL/GenBank/DDBJ databases">
        <title>Sequencing the genomes of 1000 actinobacteria strains.</title>
        <authorList>
            <person name="Klenk H.-P."/>
        </authorList>
    </citation>
    <scope>NUCLEOTIDE SEQUENCE [LARGE SCALE GENOMIC DNA]</scope>
    <source>
        <strain evidence="3 4">DSM 42178</strain>
    </source>
</reference>
<evidence type="ECO:0000313" key="3">
    <source>
        <dbReference type="EMBL" id="NYI03278.1"/>
    </source>
</evidence>
<dbReference type="Pfam" id="PF11303">
    <property type="entry name" value="DUF3105"/>
    <property type="match status" value="1"/>
</dbReference>
<evidence type="ECO:0008006" key="5">
    <source>
        <dbReference type="Google" id="ProtNLM"/>
    </source>
</evidence>
<proteinExistence type="predicted"/>
<feature type="transmembrane region" description="Helical" evidence="2">
    <location>
        <begin position="36"/>
        <end position="59"/>
    </location>
</feature>
<evidence type="ECO:0000256" key="2">
    <source>
        <dbReference type="SAM" id="Phobius"/>
    </source>
</evidence>
<dbReference type="Proteomes" id="UP000567795">
    <property type="component" value="Unassembled WGS sequence"/>
</dbReference>
<evidence type="ECO:0000256" key="1">
    <source>
        <dbReference type="SAM" id="MobiDB-lite"/>
    </source>
</evidence>
<sequence length="221" mass="24302">MSSSRSGGPQRGAGYQQRQQRLAEMRRQEQARERRVAVITISAAVVLLAAIVGGGWWVIDRERGQQEALRGDIEGIQVYEDLTQEHVTTEVDYPMTPPAGGDHDAVWQNCNGVVYDGKIRDENAVHALEHGSVWVTYRDDVPQEDIDALAERVSSTPYTLMSPYPEQEGAITLTAWGHQLTVDSADDERVEMFFTQFRQGPQTPEPGAACTGGTSALETAG</sequence>
<feature type="compositionally biased region" description="Polar residues" evidence="1">
    <location>
        <begin position="212"/>
        <end position="221"/>
    </location>
</feature>